<proteinExistence type="predicted"/>
<protein>
    <recommendedName>
        <fullName evidence="2">Agenet domain-containing protein</fullName>
    </recommendedName>
</protein>
<evidence type="ECO:0000256" key="1">
    <source>
        <dbReference type="SAM" id="MobiDB-lite"/>
    </source>
</evidence>
<feature type="compositionally biased region" description="Basic and acidic residues" evidence="1">
    <location>
        <begin position="240"/>
        <end position="249"/>
    </location>
</feature>
<keyword evidence="5" id="KW-1185">Reference proteome</keyword>
<feature type="domain" description="Agenet" evidence="2">
    <location>
        <begin position="110"/>
        <end position="170"/>
    </location>
</feature>
<evidence type="ECO:0000313" key="5">
    <source>
        <dbReference type="Proteomes" id="UP001642360"/>
    </source>
</evidence>
<dbReference type="EMBL" id="CAUOFW020004391">
    <property type="protein sequence ID" value="CAK9165436.1"/>
    <property type="molecule type" value="Genomic_DNA"/>
</dbReference>
<name>A0ABC8TBW7_9AQUA</name>
<feature type="region of interest" description="Disordered" evidence="1">
    <location>
        <begin position="216"/>
        <end position="259"/>
    </location>
</feature>
<dbReference type="EMBL" id="CAUOFW020001312">
    <property type="protein sequence ID" value="CAK9143561.1"/>
    <property type="molecule type" value="Genomic_DNA"/>
</dbReference>
<dbReference type="SMART" id="SM00743">
    <property type="entry name" value="Agenet"/>
    <property type="match status" value="1"/>
</dbReference>
<accession>A0ABC8TBW7</accession>
<evidence type="ECO:0000313" key="4">
    <source>
        <dbReference type="EMBL" id="CAK9165436.1"/>
    </source>
</evidence>
<dbReference type="AlphaFoldDB" id="A0ABC8TBW7"/>
<organism evidence="4 5">
    <name type="scientific">Ilex paraguariensis</name>
    <name type="common">yerba mate</name>
    <dbReference type="NCBI Taxonomy" id="185542"/>
    <lineage>
        <taxon>Eukaryota</taxon>
        <taxon>Viridiplantae</taxon>
        <taxon>Streptophyta</taxon>
        <taxon>Embryophyta</taxon>
        <taxon>Tracheophyta</taxon>
        <taxon>Spermatophyta</taxon>
        <taxon>Magnoliopsida</taxon>
        <taxon>eudicotyledons</taxon>
        <taxon>Gunneridae</taxon>
        <taxon>Pentapetalae</taxon>
        <taxon>asterids</taxon>
        <taxon>campanulids</taxon>
        <taxon>Aquifoliales</taxon>
        <taxon>Aquifoliaceae</taxon>
        <taxon>Ilex</taxon>
    </lineage>
</organism>
<gene>
    <name evidence="3" type="ORF">ILEXP_LOCUS11275</name>
    <name evidence="4" type="ORF">ILEXP_LOCUS34605</name>
</gene>
<dbReference type="Pfam" id="PF05641">
    <property type="entry name" value="Agenet"/>
    <property type="match status" value="1"/>
</dbReference>
<evidence type="ECO:0000259" key="2">
    <source>
        <dbReference type="SMART" id="SM00743"/>
    </source>
</evidence>
<dbReference type="InterPro" id="IPR008395">
    <property type="entry name" value="Agenet-like_dom"/>
</dbReference>
<dbReference type="Proteomes" id="UP001642360">
    <property type="component" value="Unassembled WGS sequence"/>
</dbReference>
<reference evidence="4 5" key="1">
    <citation type="submission" date="2024-02" db="EMBL/GenBank/DDBJ databases">
        <authorList>
            <person name="Vignale AGUSTIN F."/>
            <person name="Sosa J E."/>
            <person name="Modenutti C."/>
        </authorList>
    </citation>
    <scope>NUCLEOTIDE SEQUENCE [LARGE SCALE GENOMIC DNA]</scope>
</reference>
<feature type="compositionally biased region" description="Polar residues" evidence="1">
    <location>
        <begin position="218"/>
        <end position="229"/>
    </location>
</feature>
<feature type="compositionally biased region" description="Polar residues" evidence="1">
    <location>
        <begin position="280"/>
        <end position="291"/>
    </location>
</feature>
<dbReference type="InterPro" id="IPR014002">
    <property type="entry name" value="Agenet_dom_plant"/>
</dbReference>
<feature type="region of interest" description="Disordered" evidence="1">
    <location>
        <begin position="271"/>
        <end position="324"/>
    </location>
</feature>
<evidence type="ECO:0000313" key="3">
    <source>
        <dbReference type="EMBL" id="CAK9143561.1"/>
    </source>
</evidence>
<dbReference type="PANTHER" id="PTHR36805:SF7">
    <property type="entry name" value="AGENET DOMAIN-CONTAINING PROTEIN"/>
    <property type="match status" value="1"/>
</dbReference>
<sequence>MDKHEVLPFKVGQLAEARSFLSGYRSAWFRCKIKEITRIRGRIVHALEYFDFPDEKVKLTRLYQVPPLYGKKSKGIKRWLMVRPCYPPVYHKSQMPHVREISEVAVIVDGVWKVGDLVDWWTDGCYWSGTITQILANGRIQIELPHPPLGEGASYEVSCNDLRPSLDWSPDIGWTVPSSMDGENIRCCARLIQPKNPAAGAFPEIHAMEEGRKYSEDTAGSSFNVSISSHRSDNSLPAPDKSKRSRTGELLEQPLSTVPKETMLITETNMEAGMGDNGAGKTSCSDSVSSSHGRDASAEVTGQNVGEDLHCPSGSKKSRDTEGVLSNSMCSDTLEAAILDLEELANKVKWLKGILQFGVPLSTTARPSWKFVEQRPSSVPK</sequence>
<comment type="caution">
    <text evidence="4">The sequence shown here is derived from an EMBL/GenBank/DDBJ whole genome shotgun (WGS) entry which is preliminary data.</text>
</comment>
<dbReference type="PANTHER" id="PTHR36805">
    <property type="entry name" value="AGENET DOMAIN-CONTAINING PROTEIN"/>
    <property type="match status" value="1"/>
</dbReference>